<proteinExistence type="predicted"/>
<evidence type="ECO:0000313" key="2">
    <source>
        <dbReference type="Proteomes" id="UP000092993"/>
    </source>
</evidence>
<dbReference type="AlphaFoldDB" id="A0A1C7ME51"/>
<gene>
    <name evidence="1" type="ORF">A0H81_05581</name>
</gene>
<sequence>MRRIHWKILEQLNKARRVGHHFHTGPATVWALVAESSQSSTSRNPPLMRRVMDAISTSQTTRSGFTAGFDSI</sequence>
<keyword evidence="2" id="KW-1185">Reference proteome</keyword>
<dbReference type="EMBL" id="LUGG01000005">
    <property type="protein sequence ID" value="OBZ74676.1"/>
    <property type="molecule type" value="Genomic_DNA"/>
</dbReference>
<name>A0A1C7ME51_GRIFR</name>
<organism evidence="1 2">
    <name type="scientific">Grifola frondosa</name>
    <name type="common">Maitake</name>
    <name type="synonym">Polyporus frondosus</name>
    <dbReference type="NCBI Taxonomy" id="5627"/>
    <lineage>
        <taxon>Eukaryota</taxon>
        <taxon>Fungi</taxon>
        <taxon>Dikarya</taxon>
        <taxon>Basidiomycota</taxon>
        <taxon>Agaricomycotina</taxon>
        <taxon>Agaricomycetes</taxon>
        <taxon>Polyporales</taxon>
        <taxon>Grifolaceae</taxon>
        <taxon>Grifola</taxon>
    </lineage>
</organism>
<protein>
    <submittedName>
        <fullName evidence="1">Uncharacterized protein</fullName>
    </submittedName>
</protein>
<accession>A0A1C7ME51</accession>
<reference evidence="1 2" key="1">
    <citation type="submission" date="2016-03" db="EMBL/GenBank/DDBJ databases">
        <title>Whole genome sequencing of Grifola frondosa 9006-11.</title>
        <authorList>
            <person name="Min B."/>
            <person name="Park H."/>
            <person name="Kim J.-G."/>
            <person name="Cho H."/>
            <person name="Oh Y.-L."/>
            <person name="Kong W.-S."/>
            <person name="Choi I.-G."/>
        </authorList>
    </citation>
    <scope>NUCLEOTIDE SEQUENCE [LARGE SCALE GENOMIC DNA]</scope>
    <source>
        <strain evidence="1 2">9006-11</strain>
    </source>
</reference>
<dbReference type="Proteomes" id="UP000092993">
    <property type="component" value="Unassembled WGS sequence"/>
</dbReference>
<evidence type="ECO:0000313" key="1">
    <source>
        <dbReference type="EMBL" id="OBZ74676.1"/>
    </source>
</evidence>
<comment type="caution">
    <text evidence="1">The sequence shown here is derived from an EMBL/GenBank/DDBJ whole genome shotgun (WGS) entry which is preliminary data.</text>
</comment>